<feature type="region of interest" description="Disordered" evidence="1">
    <location>
        <begin position="509"/>
        <end position="564"/>
    </location>
</feature>
<feature type="compositionally biased region" description="Basic and acidic residues" evidence="1">
    <location>
        <begin position="466"/>
        <end position="479"/>
    </location>
</feature>
<dbReference type="EMBL" id="JAAVVJ010000004">
    <property type="protein sequence ID" value="KAF7225379.1"/>
    <property type="molecule type" value="Genomic_DNA"/>
</dbReference>
<accession>A0A1A7ZTR1</accession>
<proteinExistence type="predicted"/>
<evidence type="ECO:0000313" key="4">
    <source>
        <dbReference type="EMBL" id="KAF7225377.1"/>
    </source>
</evidence>
<feature type="compositionally biased region" description="Low complexity" evidence="1">
    <location>
        <begin position="448"/>
        <end position="458"/>
    </location>
</feature>
<dbReference type="EMBL" id="HADY01007338">
    <property type="protein sequence ID" value="SBP45823.1"/>
    <property type="molecule type" value="Transcribed_RNA"/>
</dbReference>
<reference evidence="2" key="3">
    <citation type="submission" date="2020-03" db="EMBL/GenBank/DDBJ databases">
        <title>Intra-Species Differences in Population Size shape Life History and Genome Evolution.</title>
        <authorList>
            <person name="Willemsen D."/>
            <person name="Cui R."/>
            <person name="Valenzano D.R."/>
        </authorList>
    </citation>
    <scope>NUCLEOTIDE SEQUENCE</scope>
    <source>
        <strain evidence="2">GRZ</strain>
        <tissue evidence="2">Whole</tissue>
    </source>
</reference>
<feature type="region of interest" description="Disordered" evidence="1">
    <location>
        <begin position="1"/>
        <end position="22"/>
    </location>
</feature>
<dbReference type="Proteomes" id="UP000822369">
    <property type="component" value="Chromosome 4"/>
</dbReference>
<dbReference type="EMBL" id="JAAVVJ010000004">
    <property type="protein sequence ID" value="KAF7225377.1"/>
    <property type="molecule type" value="Genomic_DNA"/>
</dbReference>
<dbReference type="OrthoDB" id="9909793at2759"/>
<feature type="compositionally biased region" description="Polar residues" evidence="1">
    <location>
        <begin position="278"/>
        <end position="297"/>
    </location>
</feature>
<protein>
    <submittedName>
        <fullName evidence="4">Transcript variant X1</fullName>
    </submittedName>
    <submittedName>
        <fullName evidence="3">Transcript variant X2</fullName>
    </submittedName>
    <submittedName>
        <fullName evidence="2">Transcript variant X3</fullName>
    </submittedName>
    <submittedName>
        <fullName evidence="5">Transcript variant X4</fullName>
    </submittedName>
</protein>
<feature type="compositionally biased region" description="Basic and acidic residues" evidence="1">
    <location>
        <begin position="299"/>
        <end position="309"/>
    </location>
</feature>
<feature type="compositionally biased region" description="Basic and acidic residues" evidence="1">
    <location>
        <begin position="394"/>
        <end position="406"/>
    </location>
</feature>
<evidence type="ECO:0000313" key="2">
    <source>
        <dbReference type="EMBL" id="KAF7225375.1"/>
    </source>
</evidence>
<organism evidence="6">
    <name type="scientific">Nothobranchius furzeri</name>
    <name type="common">Turquoise killifish</name>
    <dbReference type="NCBI Taxonomy" id="105023"/>
    <lineage>
        <taxon>Eukaryota</taxon>
        <taxon>Metazoa</taxon>
        <taxon>Chordata</taxon>
        <taxon>Craniata</taxon>
        <taxon>Vertebrata</taxon>
        <taxon>Euteleostomi</taxon>
        <taxon>Actinopterygii</taxon>
        <taxon>Neopterygii</taxon>
        <taxon>Teleostei</taxon>
        <taxon>Neoteleostei</taxon>
        <taxon>Acanthomorphata</taxon>
        <taxon>Ovalentaria</taxon>
        <taxon>Atherinomorphae</taxon>
        <taxon>Cyprinodontiformes</taxon>
        <taxon>Nothobranchiidae</taxon>
        <taxon>Nothobranchius</taxon>
    </lineage>
</organism>
<gene>
    <name evidence="6" type="primary">Nfu_g_1_009794</name>
    <name evidence="2" type="ORF">G4P62_018918</name>
</gene>
<reference evidence="6" key="2">
    <citation type="submission" date="2016-06" db="EMBL/GenBank/DDBJ databases">
        <title>The genome of a short-lived fish provides insights into sex chromosome evolution and the genetic control of aging.</title>
        <authorList>
            <person name="Reichwald K."/>
            <person name="Felder M."/>
            <person name="Petzold A."/>
            <person name="Koch P."/>
            <person name="Groth M."/>
            <person name="Platzer M."/>
        </authorList>
    </citation>
    <scope>NUCLEOTIDE SEQUENCE</scope>
    <source>
        <tissue evidence="6">Brain</tissue>
    </source>
</reference>
<feature type="region of interest" description="Disordered" evidence="1">
    <location>
        <begin position="150"/>
        <end position="169"/>
    </location>
</feature>
<feature type="compositionally biased region" description="Basic and acidic residues" evidence="1">
    <location>
        <begin position="255"/>
        <end position="265"/>
    </location>
</feature>
<evidence type="ECO:0000313" key="6">
    <source>
        <dbReference type="EMBL" id="SBP45823.1"/>
    </source>
</evidence>
<name>A0A1A7ZTR1_NOTFU</name>
<dbReference type="AlphaFoldDB" id="A0A1A7ZTR1"/>
<reference evidence="6" key="1">
    <citation type="submission" date="2016-05" db="EMBL/GenBank/DDBJ databases">
        <authorList>
            <person name="Lavstsen T."/>
            <person name="Jespersen J.S."/>
        </authorList>
    </citation>
    <scope>NUCLEOTIDE SEQUENCE</scope>
    <source>
        <tissue evidence="6">Brain</tissue>
    </source>
</reference>
<dbReference type="EMBL" id="JAAVVJ010000004">
    <property type="protein sequence ID" value="KAF7225376.1"/>
    <property type="molecule type" value="Genomic_DNA"/>
</dbReference>
<feature type="region of interest" description="Disordered" evidence="1">
    <location>
        <begin position="394"/>
        <end position="479"/>
    </location>
</feature>
<evidence type="ECO:0000256" key="1">
    <source>
        <dbReference type="SAM" id="MobiDB-lite"/>
    </source>
</evidence>
<feature type="region of interest" description="Disordered" evidence="1">
    <location>
        <begin position="278"/>
        <end position="309"/>
    </location>
</feature>
<feature type="compositionally biased region" description="Basic and acidic residues" evidence="1">
    <location>
        <begin position="544"/>
        <end position="555"/>
    </location>
</feature>
<feature type="region of interest" description="Disordered" evidence="1">
    <location>
        <begin position="244"/>
        <end position="265"/>
    </location>
</feature>
<evidence type="ECO:0000313" key="3">
    <source>
        <dbReference type="EMBL" id="KAF7225376.1"/>
    </source>
</evidence>
<dbReference type="KEGG" id="nfu:107397046"/>
<evidence type="ECO:0000313" key="5">
    <source>
        <dbReference type="EMBL" id="KAF7225379.1"/>
    </source>
</evidence>
<dbReference type="OMA" id="PPTHICQ"/>
<dbReference type="EMBL" id="HAEJ01013586">
    <property type="protein sequence ID" value="SBS54043.1"/>
    <property type="molecule type" value="Transcribed_RNA"/>
</dbReference>
<feature type="compositionally biased region" description="Polar residues" evidence="1">
    <location>
        <begin position="12"/>
        <end position="22"/>
    </location>
</feature>
<dbReference type="EMBL" id="JAAVVJ010000004">
    <property type="protein sequence ID" value="KAF7225375.1"/>
    <property type="molecule type" value="Genomic_DNA"/>
</dbReference>
<feature type="compositionally biased region" description="Basic and acidic residues" evidence="1">
    <location>
        <begin position="509"/>
        <end position="528"/>
    </location>
</feature>
<sequence>MNPHDWMYPVHRSQSNPEPTPQQRAVENALMMIRDWQSQSRFAAVQPHSSKPVWSDSSPPTHICQDLNEPQDSFDLDSELARKRKELQELHDMILYKKATLAVETLQRVNNLAVPSVSHDQQLDLSPRETLRNRVTQILLQRPFSLFSKLQKERSKSSNQSKEQLQQEHHPLKLRVKALMMHRSSAPFIPPPKKDEIPDVLQLPLHQRINSSPEDKTRVFEHFVKMLNKGADTSLLEMVSDVHRPLPSRNVPSPTKERSHSNEGHKNFLCVLTEKSGSNKSTISDVPQPPSSQNVTPPTKEENDSNERYKNFGVLTKKPGANKNKMVLDVPPLSPSENAAATAKESDVDKGFKRFLSVLNKGVDVDLLSRIVKEQIAVDIEDFTNFPATCVKTKSGEARRSARQRSDSGSAYPSCKRINKAEPKASPPCRKKTSSVAKEAEKTKRGCSSDSSSQSESHQSVKKNKKKEDEESPKLDEKQKQLRSILETLGLDLDVEELSRIAERTEERLYGKKTENNQKVDSRTKQDRQLPSSYGDDRKRRHSHEQDEYQHESRNKAQRHSHGDEEDLLLKFPHSAGHSFSQYMQCSDPHDPHSSVTNPYCSYEENGSNPKNLFYICPDQMSSRQHDMSVPMDERLYPNSSPRDTNLPLNPGLSFSEGQSGEASFSRCLTTLETKEFHPLMVLSTETSLTRRTMVGRLSSSKASASRYLTVVRTSKGNDENQWKPGSERDLLKSSQSLVVSQTVEKKLTEEDIKARLREKLQAFNQKSKEIKHLENMIQPADLLSYELS</sequence>